<accession>A0A8H4KR36</accession>
<dbReference type="EMBL" id="JAADYS010002792">
    <property type="protein sequence ID" value="KAF4454782.1"/>
    <property type="molecule type" value="Genomic_DNA"/>
</dbReference>
<dbReference type="AlphaFoldDB" id="A0A8H4KR36"/>
<organism evidence="1 2">
    <name type="scientific">Fusarium albosuccineum</name>
    <dbReference type="NCBI Taxonomy" id="1237068"/>
    <lineage>
        <taxon>Eukaryota</taxon>
        <taxon>Fungi</taxon>
        <taxon>Dikarya</taxon>
        <taxon>Ascomycota</taxon>
        <taxon>Pezizomycotina</taxon>
        <taxon>Sordariomycetes</taxon>
        <taxon>Hypocreomycetidae</taxon>
        <taxon>Hypocreales</taxon>
        <taxon>Nectriaceae</taxon>
        <taxon>Fusarium</taxon>
        <taxon>Fusarium decemcellulare species complex</taxon>
    </lineage>
</organism>
<reference evidence="1 2" key="1">
    <citation type="submission" date="2020-01" db="EMBL/GenBank/DDBJ databases">
        <title>Identification and distribution of gene clusters putatively required for synthesis of sphingolipid metabolism inhibitors in phylogenetically diverse species of the filamentous fungus Fusarium.</title>
        <authorList>
            <person name="Kim H.-S."/>
            <person name="Busman M."/>
            <person name="Brown D.W."/>
            <person name="Divon H."/>
            <person name="Uhlig S."/>
            <person name="Proctor R.H."/>
        </authorList>
    </citation>
    <scope>NUCLEOTIDE SEQUENCE [LARGE SCALE GENOMIC DNA]</scope>
    <source>
        <strain evidence="1 2">NRRL 20459</strain>
    </source>
</reference>
<comment type="caution">
    <text evidence="1">The sequence shown here is derived from an EMBL/GenBank/DDBJ whole genome shotgun (WGS) entry which is preliminary data.</text>
</comment>
<dbReference type="Proteomes" id="UP000554235">
    <property type="component" value="Unassembled WGS sequence"/>
</dbReference>
<protein>
    <submittedName>
        <fullName evidence="1">Uncharacterized protein</fullName>
    </submittedName>
</protein>
<proteinExistence type="predicted"/>
<name>A0A8H4KR36_9HYPO</name>
<evidence type="ECO:0000313" key="2">
    <source>
        <dbReference type="Proteomes" id="UP000554235"/>
    </source>
</evidence>
<sequence>MMASADSRGMPSISIAGLMVEFIGSGDQARIRFNVLGGPAQLGPVATEFSGPEEPLVSVPGGTWGLVCLNRARDGLVPAPSVTSNLTLPRFNAS</sequence>
<gene>
    <name evidence="1" type="ORF">FALBO_15773</name>
</gene>
<keyword evidence="2" id="KW-1185">Reference proteome</keyword>
<evidence type="ECO:0000313" key="1">
    <source>
        <dbReference type="EMBL" id="KAF4454782.1"/>
    </source>
</evidence>